<evidence type="ECO:0000313" key="6">
    <source>
        <dbReference type="Proteomes" id="UP000214600"/>
    </source>
</evidence>
<accession>A0A228HMC3</accession>
<dbReference type="InterPro" id="IPR058031">
    <property type="entry name" value="AAA_lid_NorR"/>
</dbReference>
<reference evidence="6" key="1">
    <citation type="submission" date="2017-06" db="EMBL/GenBank/DDBJ databases">
        <authorList>
            <person name="LiPuma J."/>
            <person name="Spilker T."/>
        </authorList>
    </citation>
    <scope>NUCLEOTIDE SEQUENCE [LARGE SCALE GENOMIC DNA]</scope>
    <source>
        <strain evidence="6">AU17325</strain>
    </source>
</reference>
<evidence type="ECO:0000313" key="5">
    <source>
        <dbReference type="EMBL" id="OXI31035.1"/>
    </source>
</evidence>
<comment type="caution">
    <text evidence="5">The sequence shown here is derived from an EMBL/GenBank/DDBJ whole genome shotgun (WGS) entry which is preliminary data.</text>
</comment>
<protein>
    <submittedName>
        <fullName evidence="5">Fis family transcriptional regulator</fullName>
    </submittedName>
</protein>
<dbReference type="GO" id="GO:0005524">
    <property type="term" value="F:ATP binding"/>
    <property type="evidence" value="ECO:0007669"/>
    <property type="project" value="UniProtKB-KW"/>
</dbReference>
<evidence type="ECO:0000256" key="1">
    <source>
        <dbReference type="ARBA" id="ARBA00022741"/>
    </source>
</evidence>
<dbReference type="InterPro" id="IPR002078">
    <property type="entry name" value="Sigma_54_int"/>
</dbReference>
<dbReference type="Proteomes" id="UP000214600">
    <property type="component" value="Unassembled WGS sequence"/>
</dbReference>
<dbReference type="FunFam" id="3.40.50.300:FF:000006">
    <property type="entry name" value="DNA-binding transcriptional regulator NtrC"/>
    <property type="match status" value="1"/>
</dbReference>
<dbReference type="SUPFAM" id="SSF46689">
    <property type="entry name" value="Homeodomain-like"/>
    <property type="match status" value="1"/>
</dbReference>
<dbReference type="GO" id="GO:0006355">
    <property type="term" value="P:regulation of DNA-templated transcription"/>
    <property type="evidence" value="ECO:0007669"/>
    <property type="project" value="InterPro"/>
</dbReference>
<dbReference type="PANTHER" id="PTHR32071:SF117">
    <property type="entry name" value="PTS-DEPENDENT DIHYDROXYACETONE KINASE OPERON REGULATORY PROTEIN-RELATED"/>
    <property type="match status" value="1"/>
</dbReference>
<proteinExistence type="predicted"/>
<gene>
    <name evidence="5" type="ORF">CFB84_42700</name>
</gene>
<reference evidence="5 6" key="2">
    <citation type="submission" date="2017-08" db="EMBL/GenBank/DDBJ databases">
        <title>WGS of novel Burkholderia cepaca complex species.</title>
        <authorList>
            <person name="Lipuma J."/>
            <person name="Spilker T."/>
        </authorList>
    </citation>
    <scope>NUCLEOTIDE SEQUENCE [LARGE SCALE GENOMIC DNA]</scope>
    <source>
        <strain evidence="5 6">AU17325</strain>
    </source>
</reference>
<dbReference type="PANTHER" id="PTHR32071">
    <property type="entry name" value="TRANSCRIPTIONAL REGULATORY PROTEIN"/>
    <property type="match status" value="1"/>
</dbReference>
<dbReference type="InterPro" id="IPR009057">
    <property type="entry name" value="Homeodomain-like_sf"/>
</dbReference>
<dbReference type="CDD" id="cd00009">
    <property type="entry name" value="AAA"/>
    <property type="match status" value="1"/>
</dbReference>
<dbReference type="InterPro" id="IPR027417">
    <property type="entry name" value="P-loop_NTPase"/>
</dbReference>
<dbReference type="PROSITE" id="PS50045">
    <property type="entry name" value="SIGMA54_INTERACT_4"/>
    <property type="match status" value="1"/>
</dbReference>
<dbReference type="RefSeq" id="WP_089454732.1">
    <property type="nucleotide sequence ID" value="NZ_NKFA01000046.1"/>
</dbReference>
<name>A0A228HMC3_9BURK</name>
<dbReference type="InterPro" id="IPR025943">
    <property type="entry name" value="Sigma_54_int_dom_ATP-bd_2"/>
</dbReference>
<dbReference type="GO" id="GO:0003677">
    <property type="term" value="F:DNA binding"/>
    <property type="evidence" value="ECO:0007669"/>
    <property type="project" value="UniProtKB-KW"/>
</dbReference>
<dbReference type="EMBL" id="NKFA01000046">
    <property type="protein sequence ID" value="OXI31035.1"/>
    <property type="molecule type" value="Genomic_DNA"/>
</dbReference>
<evidence type="ECO:0000259" key="4">
    <source>
        <dbReference type="PROSITE" id="PS50045"/>
    </source>
</evidence>
<sequence length="524" mass="57143">MDTVEAVLLARELAQANTLASLAGAWLRAACNGTGIEQALCYWREPAGDRLLPIARARVTDAVVLPAISLHELDNPLVYCLTSARPCHITQLDTLVEVGAGFDALRMHLAARAALLVLPIVGPQHEIAGIFALSGNDAALRAWHTDPVWQALTTLHHALLARLQALSGAHLAETQQQSADRLRELEHGRARAARLLAAEFVGVSSIAQRLRDDMLRLADSSLSLLITGETGSGKDHTAWLIHQASARQGRFVPVNCAAIPKDLIEAELFGATRGAFTGATQARTGLVADAHGGTLFLDEIGDMPLELQGTLLRLLNEKKFRPVGATREQASDFRLICATHRPLPTLVRDGAFREDLYFRIRQRVLHVPSLRERPEDIPALVTHVLLQYNRECQSNVTGISTGALARLQAHAFPGNVRELRSLVLAAAERTTPGKPIRGDLLADLGDHLPVTSSTPPSPMTSTLQQLVHTDNLRDALIRFERLVVGERLRQVDGSRREAALSLGIPKRTLARKCQEWNLNGEEGR</sequence>
<dbReference type="Gene3D" id="1.10.10.60">
    <property type="entry name" value="Homeodomain-like"/>
    <property type="match status" value="1"/>
</dbReference>
<keyword evidence="1" id="KW-0547">Nucleotide-binding</keyword>
<keyword evidence="2" id="KW-0067">ATP-binding</keyword>
<dbReference type="SMART" id="SM00382">
    <property type="entry name" value="AAA"/>
    <property type="match status" value="1"/>
</dbReference>
<dbReference type="Pfam" id="PF25601">
    <property type="entry name" value="AAA_lid_14"/>
    <property type="match status" value="1"/>
</dbReference>
<dbReference type="SUPFAM" id="SSF52540">
    <property type="entry name" value="P-loop containing nucleoside triphosphate hydrolases"/>
    <property type="match status" value="1"/>
</dbReference>
<dbReference type="PROSITE" id="PS00676">
    <property type="entry name" value="SIGMA54_INTERACT_2"/>
    <property type="match status" value="1"/>
</dbReference>
<dbReference type="InterPro" id="IPR003593">
    <property type="entry name" value="AAA+_ATPase"/>
</dbReference>
<evidence type="ECO:0000256" key="2">
    <source>
        <dbReference type="ARBA" id="ARBA00022840"/>
    </source>
</evidence>
<keyword evidence="3" id="KW-0238">DNA-binding</keyword>
<dbReference type="OrthoDB" id="9804019at2"/>
<dbReference type="Gene3D" id="3.40.50.300">
    <property type="entry name" value="P-loop containing nucleotide triphosphate hydrolases"/>
    <property type="match status" value="1"/>
</dbReference>
<organism evidence="5 6">
    <name type="scientific">Burkholderia aenigmatica</name>
    <dbReference type="NCBI Taxonomy" id="2015348"/>
    <lineage>
        <taxon>Bacteria</taxon>
        <taxon>Pseudomonadati</taxon>
        <taxon>Pseudomonadota</taxon>
        <taxon>Betaproteobacteria</taxon>
        <taxon>Burkholderiales</taxon>
        <taxon>Burkholderiaceae</taxon>
        <taxon>Burkholderia</taxon>
        <taxon>Burkholderia cepacia complex</taxon>
    </lineage>
</organism>
<evidence type="ECO:0000256" key="3">
    <source>
        <dbReference type="ARBA" id="ARBA00023125"/>
    </source>
</evidence>
<dbReference type="Pfam" id="PF00158">
    <property type="entry name" value="Sigma54_activat"/>
    <property type="match status" value="1"/>
</dbReference>
<dbReference type="Gene3D" id="1.10.8.60">
    <property type="match status" value="1"/>
</dbReference>
<dbReference type="AlphaFoldDB" id="A0A228HMC3"/>
<feature type="domain" description="Sigma-54 factor interaction" evidence="4">
    <location>
        <begin position="200"/>
        <end position="428"/>
    </location>
</feature>